<dbReference type="Proteomes" id="UP000640531">
    <property type="component" value="Unassembled WGS sequence"/>
</dbReference>
<dbReference type="NCBIfam" id="TIGR01983">
    <property type="entry name" value="UbiG"/>
    <property type="match status" value="1"/>
</dbReference>
<comment type="caution">
    <text evidence="6">The sequence shown here is derived from an EMBL/GenBank/DDBJ whole genome shotgun (WGS) entry which is preliminary data.</text>
</comment>
<dbReference type="InterPro" id="IPR010233">
    <property type="entry name" value="UbiG_MeTrfase"/>
</dbReference>
<keyword evidence="3" id="KW-0831">Ubiquinone biosynthesis</keyword>
<dbReference type="PANTHER" id="PTHR43464:SF19">
    <property type="entry name" value="UBIQUINONE BIOSYNTHESIS O-METHYLTRANSFERASE, MITOCHONDRIAL"/>
    <property type="match status" value="1"/>
</dbReference>
<evidence type="ECO:0000259" key="5">
    <source>
        <dbReference type="Pfam" id="PF08241"/>
    </source>
</evidence>
<evidence type="ECO:0000256" key="2">
    <source>
        <dbReference type="ARBA" id="ARBA00022679"/>
    </source>
</evidence>
<protein>
    <submittedName>
        <fullName evidence="6">3-demethylubiquinone-9 3-O-methyltransferase</fullName>
    </submittedName>
</protein>
<evidence type="ECO:0000256" key="1">
    <source>
        <dbReference type="ARBA" id="ARBA00022603"/>
    </source>
</evidence>
<dbReference type="SUPFAM" id="SSF53335">
    <property type="entry name" value="S-adenosyl-L-methionine-dependent methyltransferases"/>
    <property type="match status" value="1"/>
</dbReference>
<dbReference type="Pfam" id="PF08241">
    <property type="entry name" value="Methyltransf_11"/>
    <property type="match status" value="1"/>
</dbReference>
<dbReference type="Gene3D" id="3.40.50.150">
    <property type="entry name" value="Vaccinia Virus protein VP39"/>
    <property type="match status" value="1"/>
</dbReference>
<accession>A0ABR8F942</accession>
<evidence type="ECO:0000313" key="6">
    <source>
        <dbReference type="EMBL" id="MBD2566581.1"/>
    </source>
</evidence>
<evidence type="ECO:0000256" key="4">
    <source>
        <dbReference type="ARBA" id="ARBA00022691"/>
    </source>
</evidence>
<keyword evidence="1" id="KW-0489">Methyltransferase</keyword>
<evidence type="ECO:0000256" key="3">
    <source>
        <dbReference type="ARBA" id="ARBA00022688"/>
    </source>
</evidence>
<proteinExistence type="predicted"/>
<dbReference type="CDD" id="cd02440">
    <property type="entry name" value="AdoMet_MTases"/>
    <property type="match status" value="1"/>
</dbReference>
<dbReference type="RefSeq" id="WP_190711397.1">
    <property type="nucleotide sequence ID" value="NZ_JACJST010000001.1"/>
</dbReference>
<dbReference type="InterPro" id="IPR013216">
    <property type="entry name" value="Methyltransf_11"/>
</dbReference>
<keyword evidence="4" id="KW-0949">S-adenosyl-L-methionine</keyword>
<sequence>MKKNDLDYYDLNADKWWKEGETLYLSDHLNNYRFEFFSRYVSNWQGIEVLDIGCGGGLACEFLAKQDATVSGIDLSLNSIKIAQDHAQKNHLEIDYCWGVAEELPFEQNKFDVVLCCDVLEHVTDWKKVVFEAYRVLNPKGLFLFDTINKTYKSKLIMIWLLEYIFQQLPQGMHDWNKFIKPYELINFMNNTGFADIVIKGFDMTGGGSLKTLINIFLRGLTSKQAQKSSALFDIQINQDSSVWYIGKAVKVR</sequence>
<gene>
    <name evidence="6" type="primary">ubiG</name>
    <name evidence="6" type="ORF">H6G59_01465</name>
</gene>
<evidence type="ECO:0000313" key="7">
    <source>
        <dbReference type="Proteomes" id="UP000640531"/>
    </source>
</evidence>
<keyword evidence="7" id="KW-1185">Reference proteome</keyword>
<keyword evidence="2" id="KW-0808">Transferase</keyword>
<dbReference type="EMBL" id="JACJST010000001">
    <property type="protein sequence ID" value="MBD2566581.1"/>
    <property type="molecule type" value="Genomic_DNA"/>
</dbReference>
<dbReference type="PANTHER" id="PTHR43464">
    <property type="entry name" value="METHYLTRANSFERASE"/>
    <property type="match status" value="1"/>
</dbReference>
<reference evidence="6 7" key="1">
    <citation type="journal article" date="2020" name="ISME J.">
        <title>Comparative genomics reveals insights into cyanobacterial evolution and habitat adaptation.</title>
        <authorList>
            <person name="Chen M.Y."/>
            <person name="Teng W.K."/>
            <person name="Zhao L."/>
            <person name="Hu C.X."/>
            <person name="Zhou Y.K."/>
            <person name="Han B.P."/>
            <person name="Song L.R."/>
            <person name="Shu W.S."/>
        </authorList>
    </citation>
    <scope>NUCLEOTIDE SEQUENCE [LARGE SCALE GENOMIC DNA]</scope>
    <source>
        <strain evidence="6 7">FACHB-196</strain>
    </source>
</reference>
<dbReference type="InterPro" id="IPR029063">
    <property type="entry name" value="SAM-dependent_MTases_sf"/>
</dbReference>
<feature type="domain" description="Methyltransferase type 11" evidence="5">
    <location>
        <begin position="50"/>
        <end position="145"/>
    </location>
</feature>
<name>A0ABR8F942_9NOST</name>
<organism evidence="6 7">
    <name type="scientific">Anabaena lutea FACHB-196</name>
    <dbReference type="NCBI Taxonomy" id="2692881"/>
    <lineage>
        <taxon>Bacteria</taxon>
        <taxon>Bacillati</taxon>
        <taxon>Cyanobacteriota</taxon>
        <taxon>Cyanophyceae</taxon>
        <taxon>Nostocales</taxon>
        <taxon>Nostocaceae</taxon>
        <taxon>Anabaena</taxon>
    </lineage>
</organism>